<keyword evidence="2" id="KW-1185">Reference proteome</keyword>
<organism evidence="1 2">
    <name type="scientific">Salinirubellus salinus</name>
    <dbReference type="NCBI Taxonomy" id="1364945"/>
    <lineage>
        <taxon>Archaea</taxon>
        <taxon>Methanobacteriati</taxon>
        <taxon>Methanobacteriota</taxon>
        <taxon>Stenosarchaea group</taxon>
        <taxon>Halobacteria</taxon>
        <taxon>Halobacteriales</taxon>
        <taxon>Natronomonadaceae</taxon>
        <taxon>Salinirubellus</taxon>
    </lineage>
</organism>
<gene>
    <name evidence="1" type="ORF">N0B31_19245</name>
</gene>
<dbReference type="EMBL" id="CP104003">
    <property type="protein sequence ID" value="UWM54238.1"/>
    <property type="molecule type" value="Genomic_DNA"/>
</dbReference>
<dbReference type="AlphaFoldDB" id="A0A9E7R2F2"/>
<proteinExistence type="predicted"/>
<accession>A0A9E7R2F2</accession>
<name>A0A9E7R2F2_9EURY</name>
<reference evidence="1" key="1">
    <citation type="submission" date="2022-09" db="EMBL/GenBank/DDBJ databases">
        <title>Diverse halophilic archaea isolated from saline environments.</title>
        <authorList>
            <person name="Cui H.-L."/>
        </authorList>
    </citation>
    <scope>NUCLEOTIDE SEQUENCE</scope>
    <source>
        <strain evidence="1">ZS-35-S2</strain>
    </source>
</reference>
<dbReference type="RefSeq" id="WP_260593232.1">
    <property type="nucleotide sequence ID" value="NZ_CP104003.1"/>
</dbReference>
<dbReference type="KEGG" id="ssai:N0B31_19245"/>
<protein>
    <submittedName>
        <fullName evidence="1">Uncharacterized protein</fullName>
    </submittedName>
</protein>
<dbReference type="Proteomes" id="UP001057580">
    <property type="component" value="Chromosome"/>
</dbReference>
<evidence type="ECO:0000313" key="1">
    <source>
        <dbReference type="EMBL" id="UWM54238.1"/>
    </source>
</evidence>
<evidence type="ECO:0000313" key="2">
    <source>
        <dbReference type="Proteomes" id="UP001057580"/>
    </source>
</evidence>
<dbReference type="GeneID" id="74944605"/>
<sequence>MTDDTDDADGGDTCRHLEYRTEAGERAFETARAYCTVVDAFVQPMRADVCNARYGLDPERDCEWYE</sequence>